<dbReference type="STRING" id="568069.A0A1J1I1D2"/>
<dbReference type="EMBL" id="CVRI01000024">
    <property type="protein sequence ID" value="CRK92177.1"/>
    <property type="molecule type" value="Genomic_DNA"/>
</dbReference>
<organism evidence="5 6">
    <name type="scientific">Clunio marinus</name>
    <dbReference type="NCBI Taxonomy" id="568069"/>
    <lineage>
        <taxon>Eukaryota</taxon>
        <taxon>Metazoa</taxon>
        <taxon>Ecdysozoa</taxon>
        <taxon>Arthropoda</taxon>
        <taxon>Hexapoda</taxon>
        <taxon>Insecta</taxon>
        <taxon>Pterygota</taxon>
        <taxon>Neoptera</taxon>
        <taxon>Endopterygota</taxon>
        <taxon>Diptera</taxon>
        <taxon>Nematocera</taxon>
        <taxon>Chironomoidea</taxon>
        <taxon>Chironomidae</taxon>
        <taxon>Clunio</taxon>
    </lineage>
</organism>
<proteinExistence type="predicted"/>
<evidence type="ECO:0000256" key="4">
    <source>
        <dbReference type="SAM" id="SignalP"/>
    </source>
</evidence>
<dbReference type="Proteomes" id="UP000183832">
    <property type="component" value="Unassembled WGS sequence"/>
</dbReference>
<gene>
    <name evidence="5" type="ORF">CLUMA_CG005705</name>
</gene>
<evidence type="ECO:0000256" key="1">
    <source>
        <dbReference type="ARBA" id="ARBA00022614"/>
    </source>
</evidence>
<dbReference type="PANTHER" id="PTHR24369:SF211">
    <property type="entry name" value="LEUCINE-RICH REPEAT-CONTAINING PROTEIN 15-LIKE"/>
    <property type="match status" value="1"/>
</dbReference>
<dbReference type="AlphaFoldDB" id="A0A1J1I1D2"/>
<dbReference type="PANTHER" id="PTHR24369">
    <property type="entry name" value="ANTIGEN BSP, PUTATIVE-RELATED"/>
    <property type="match status" value="1"/>
</dbReference>
<feature type="chain" id="PRO_5009619089" evidence="4">
    <location>
        <begin position="22"/>
        <end position="512"/>
    </location>
</feature>
<dbReference type="InterPro" id="IPR001611">
    <property type="entry name" value="Leu-rich_rpt"/>
</dbReference>
<keyword evidence="3" id="KW-0472">Membrane</keyword>
<dbReference type="SMART" id="SM00365">
    <property type="entry name" value="LRR_SD22"/>
    <property type="match status" value="5"/>
</dbReference>
<dbReference type="InterPro" id="IPR032675">
    <property type="entry name" value="LRR_dom_sf"/>
</dbReference>
<keyword evidence="4" id="KW-0732">Signal</keyword>
<dbReference type="GO" id="GO:0005886">
    <property type="term" value="C:plasma membrane"/>
    <property type="evidence" value="ECO:0007669"/>
    <property type="project" value="TreeGrafter"/>
</dbReference>
<dbReference type="Gene3D" id="3.80.10.10">
    <property type="entry name" value="Ribonuclease Inhibitor"/>
    <property type="match status" value="2"/>
</dbReference>
<name>A0A1J1I1D2_9DIPT</name>
<keyword evidence="1" id="KW-0433">Leucine-rich repeat</keyword>
<reference evidence="5 6" key="1">
    <citation type="submission" date="2015-04" db="EMBL/GenBank/DDBJ databases">
        <authorList>
            <person name="Syromyatnikov M.Y."/>
            <person name="Popov V.N."/>
        </authorList>
    </citation>
    <scope>NUCLEOTIDE SEQUENCE [LARGE SCALE GENOMIC DNA]</scope>
</reference>
<keyword evidence="2" id="KW-0677">Repeat</keyword>
<dbReference type="SMART" id="SM00369">
    <property type="entry name" value="LRR_TYP"/>
    <property type="match status" value="8"/>
</dbReference>
<evidence type="ECO:0000256" key="2">
    <source>
        <dbReference type="ARBA" id="ARBA00022737"/>
    </source>
</evidence>
<dbReference type="OrthoDB" id="546383at2759"/>
<dbReference type="Pfam" id="PF13855">
    <property type="entry name" value="LRR_8"/>
    <property type="match status" value="3"/>
</dbReference>
<protein>
    <submittedName>
        <fullName evidence="5">CLUMA_CG005705, isoform A</fullName>
    </submittedName>
</protein>
<dbReference type="Pfam" id="PF00560">
    <property type="entry name" value="LRR_1"/>
    <property type="match status" value="1"/>
</dbReference>
<evidence type="ECO:0000256" key="3">
    <source>
        <dbReference type="SAM" id="Phobius"/>
    </source>
</evidence>
<dbReference type="InterPro" id="IPR050541">
    <property type="entry name" value="LRR_TM_domain-containing"/>
</dbReference>
<dbReference type="SUPFAM" id="SSF52058">
    <property type="entry name" value="L domain-like"/>
    <property type="match status" value="1"/>
</dbReference>
<accession>A0A1J1I1D2</accession>
<keyword evidence="6" id="KW-1185">Reference proteome</keyword>
<evidence type="ECO:0000313" key="6">
    <source>
        <dbReference type="Proteomes" id="UP000183832"/>
    </source>
</evidence>
<keyword evidence="3" id="KW-1133">Transmembrane helix</keyword>
<evidence type="ECO:0000313" key="5">
    <source>
        <dbReference type="EMBL" id="CRK92177.1"/>
    </source>
</evidence>
<sequence>MKDLTTKIILIALIALPQTNSIKKCPVDCKCDLDLAGRYSAVCEQDLSKNNIRLISDDNFKGQQNLLELNLSKNKLEQISSGSFKYLTDLRTLNLADNSITDLTLKSFQMLTKLRSLEISRNPLEDLHPDVFKDIIDLKILKCRGCRLQNINPQLYNLLNQLTELDLGNNQFKYFDKDEFKDLKYLKKLHIDGNQLSVIIDNLFQSQKSLQYLDISRNRLAKISAKAFLKLFNLTYLDISYNKLSAIELDYMCHLPKLQTFNISGNVQMNLLNIRPIFQNLTELRALSIADITNIPLGMFVPLSNLQILNMSGTHLNNETLQILNPLAKLKELDLSRNQLTGFEEDFAIKLLNIDDVKVEQNPLVCDMCHIGSILNRISSIKWKNIPKCFLPESFRGKPINRLVGMKVELCFDNFIDEGKDAASTSYNILDESRINILAFMGLAIFILVLLIIIVTITLCIKQRNNYNMREETKDVSNNEKSIEESLITTNEINYKIPLQDRFQGFFKDSPR</sequence>
<feature type="signal peptide" evidence="4">
    <location>
        <begin position="1"/>
        <end position="21"/>
    </location>
</feature>
<dbReference type="PRINTS" id="PR00019">
    <property type="entry name" value="LEURICHRPT"/>
</dbReference>
<dbReference type="InterPro" id="IPR003591">
    <property type="entry name" value="Leu-rich_rpt_typical-subtyp"/>
</dbReference>
<dbReference type="PROSITE" id="PS51450">
    <property type="entry name" value="LRR"/>
    <property type="match status" value="4"/>
</dbReference>
<feature type="transmembrane region" description="Helical" evidence="3">
    <location>
        <begin position="437"/>
        <end position="461"/>
    </location>
</feature>
<keyword evidence="3" id="KW-0812">Transmembrane</keyword>